<feature type="compositionally biased region" description="Acidic residues" evidence="1">
    <location>
        <begin position="446"/>
        <end position="457"/>
    </location>
</feature>
<proteinExistence type="predicted"/>
<feature type="region of interest" description="Disordered" evidence="1">
    <location>
        <begin position="296"/>
        <end position="354"/>
    </location>
</feature>
<keyword evidence="4" id="KW-1185">Reference proteome</keyword>
<evidence type="ECO:0000256" key="2">
    <source>
        <dbReference type="SAM" id="Phobius"/>
    </source>
</evidence>
<feature type="compositionally biased region" description="Low complexity" evidence="1">
    <location>
        <begin position="296"/>
        <end position="332"/>
    </location>
</feature>
<feature type="transmembrane region" description="Helical" evidence="2">
    <location>
        <begin position="359"/>
        <end position="381"/>
    </location>
</feature>
<keyword evidence="2" id="KW-0812">Transmembrane</keyword>
<reference evidence="3 4" key="1">
    <citation type="submission" date="2016-11" db="EMBL/GenBank/DDBJ databases">
        <authorList>
            <person name="Jaros S."/>
            <person name="Januszkiewicz K."/>
            <person name="Wedrychowicz H."/>
        </authorList>
    </citation>
    <scope>NUCLEOTIDE SEQUENCE [LARGE SCALE GENOMIC DNA]</scope>
</reference>
<dbReference type="AlphaFoldDB" id="A0A2X0PJL1"/>
<keyword evidence="2" id="KW-0472">Membrane</keyword>
<keyword evidence="2" id="KW-1133">Transmembrane helix</keyword>
<evidence type="ECO:0000313" key="4">
    <source>
        <dbReference type="Proteomes" id="UP000249464"/>
    </source>
</evidence>
<accession>A0A2X0PJL1</accession>
<protein>
    <submittedName>
        <fullName evidence="3">BQ5605_C020g09135 protein</fullName>
    </submittedName>
</protein>
<feature type="compositionally biased region" description="Acidic residues" evidence="1">
    <location>
        <begin position="629"/>
        <end position="642"/>
    </location>
</feature>
<name>A0A2X0PJL1_9BASI</name>
<feature type="region of interest" description="Disordered" evidence="1">
    <location>
        <begin position="607"/>
        <end position="661"/>
    </location>
</feature>
<evidence type="ECO:0000256" key="1">
    <source>
        <dbReference type="SAM" id="MobiDB-lite"/>
    </source>
</evidence>
<dbReference type="STRING" id="796604.A0A2X0PJL1"/>
<organism evidence="3 4">
    <name type="scientific">Microbotryum silenes-dioicae</name>
    <dbReference type="NCBI Taxonomy" id="796604"/>
    <lineage>
        <taxon>Eukaryota</taxon>
        <taxon>Fungi</taxon>
        <taxon>Dikarya</taxon>
        <taxon>Basidiomycota</taxon>
        <taxon>Pucciniomycotina</taxon>
        <taxon>Microbotryomycetes</taxon>
        <taxon>Microbotryales</taxon>
        <taxon>Microbotryaceae</taxon>
        <taxon>Microbotryum</taxon>
    </lineage>
</organism>
<dbReference type="Proteomes" id="UP000249464">
    <property type="component" value="Unassembled WGS sequence"/>
</dbReference>
<feature type="compositionally biased region" description="Polar residues" evidence="1">
    <location>
        <begin position="333"/>
        <end position="345"/>
    </location>
</feature>
<evidence type="ECO:0000313" key="3">
    <source>
        <dbReference type="EMBL" id="SGZ17656.1"/>
    </source>
</evidence>
<feature type="compositionally biased region" description="Polar residues" evidence="1">
    <location>
        <begin position="529"/>
        <end position="538"/>
    </location>
</feature>
<feature type="region of interest" description="Disordered" evidence="1">
    <location>
        <begin position="524"/>
        <end position="573"/>
    </location>
</feature>
<dbReference type="EMBL" id="FQNC01000082">
    <property type="protein sequence ID" value="SGZ17656.1"/>
    <property type="molecule type" value="Genomic_DNA"/>
</dbReference>
<feature type="compositionally biased region" description="Basic and acidic residues" evidence="1">
    <location>
        <begin position="643"/>
        <end position="655"/>
    </location>
</feature>
<gene>
    <name evidence="3" type="primary">BQ5605_C020g09135</name>
    <name evidence="3" type="ORF">BQ5605_C020G09135</name>
</gene>
<feature type="region of interest" description="Disordered" evidence="1">
    <location>
        <begin position="390"/>
        <end position="479"/>
    </location>
</feature>
<sequence length="677" mass="72408">MDSSSSYSVPSIASTVSLSSGNALLKALKADGLAHALTHHLQNGTSTASHTTLTNPSASRWLKAIWSYLRQINQNSTTTHYKGTGPSRWNRTRLGFGSADPSSSSFKFKPAFFADVMATNLSQLCLPAYNVLDNHLSQNPCEVARALLDECNDDKNDPNSSRYYPLFALGPLGGTTHTYAQPAKDQVNDCICSSECTSFSSIFYGSALTPCVPPPAVTTYNLIQACAACQFYALPSSTPRWDTFSSNCSITDKGFAIPLEDKEQIPSWAWADNSNGALNVQEALLQAVIKNAQHRSNSSSASASTPTTAHAPPASSSSSFAAASPTAAATTAEMNSTSASGGYQRSGSGHGPHGTPPPIIAALVLSILFSLGLIIMIGLWIRHRRRVAAHGKRLGSSDDLHRKGEDSSMRGDGSSMRERERNQGVLAWLPPTTLSSQRSFSRGYEGEAEQEEQEELGSEMSYATNSVSTGGPLASERGGAGGRWLNLPYGQAHGAKGRIEASTLYFTTTRSSFDSQCGTAPVSLGYGSGSRTNYSTSARDPFDDTHSSSVVQEEDDSQDPRGGGNERSTLLRGSLAKPPRVIISNRDNLYHPNVETRIEEVGFYSRPRPRSLASSTGATYGLGMRSDSEGEEDDEEDEESGDEHEHGSDVEEGRCGHKGRGRKKVLDVDLISLSSGL</sequence>
<feature type="compositionally biased region" description="Basic and acidic residues" evidence="1">
    <location>
        <begin position="395"/>
        <end position="422"/>
    </location>
</feature>